<dbReference type="PANTHER" id="PTHR37422">
    <property type="entry name" value="TEICHURONIC ACID BIOSYNTHESIS PROTEIN TUAE"/>
    <property type="match status" value="1"/>
</dbReference>
<feature type="transmembrane region" description="Helical" evidence="5">
    <location>
        <begin position="370"/>
        <end position="391"/>
    </location>
</feature>
<feature type="transmembrane region" description="Helical" evidence="5">
    <location>
        <begin position="181"/>
        <end position="197"/>
    </location>
</feature>
<sequence length="439" mass="47220">MSLLPPPPIVPDAPGRRWRLLHLIATSALFLLPALVLSLPANLLPFGLLLVVTSLFGIDYLWHARLPVKPVVRLLLGLAVVVVALGMVSAWGSDRSVREVDKVSRFLVMPWAALWVCALRPSRQALWWGAWAGLFATLAIAVAQVAGGQARAEAWTNAIVLADVSLVLMVLLVFCRAPGRWGWIVTGMAAGGCVILLSGSRGAWPAMLALLLALVFSLRWGRGHVRLAMLSGLVLAVAVLLLAVPGLREQTRLDELHSDVQRLERGDMNSSAGARLELLNVAWDTFRERPWTGIGIGHFDKAMQRLPDCMRRVSGSESRCHLGHAHNDVAEWASTQGIPGLLLLLAVYGLPLWLFVRLHRRSGEDGFRGPAAAGVMLVVAYALCGLTQSMFAHQITTATYATLVGVLCGLSLVEAAGRRLRTECAAGRPGAARSAATTA</sequence>
<dbReference type="RefSeq" id="WP_057641248.1">
    <property type="nucleotide sequence ID" value="NZ_LDJP01000059.1"/>
</dbReference>
<evidence type="ECO:0000313" key="8">
    <source>
        <dbReference type="Proteomes" id="UP000050940"/>
    </source>
</evidence>
<feature type="transmembrane region" description="Helical" evidence="5">
    <location>
        <begin position="397"/>
        <end position="413"/>
    </location>
</feature>
<gene>
    <name evidence="7" type="ORF">ABB34_10360</name>
</gene>
<feature type="transmembrane region" description="Helical" evidence="5">
    <location>
        <begin position="126"/>
        <end position="148"/>
    </location>
</feature>
<dbReference type="InterPro" id="IPR051533">
    <property type="entry name" value="WaaL-like"/>
</dbReference>
<organism evidence="7 8">
    <name type="scientific">Stenotrophomonas daejeonensis</name>
    <dbReference type="NCBI Taxonomy" id="659018"/>
    <lineage>
        <taxon>Bacteria</taxon>
        <taxon>Pseudomonadati</taxon>
        <taxon>Pseudomonadota</taxon>
        <taxon>Gammaproteobacteria</taxon>
        <taxon>Lysobacterales</taxon>
        <taxon>Lysobacteraceae</taxon>
        <taxon>Stenotrophomonas</taxon>
    </lineage>
</organism>
<dbReference type="Pfam" id="PF04932">
    <property type="entry name" value="Wzy_C"/>
    <property type="match status" value="1"/>
</dbReference>
<feature type="domain" description="O-antigen ligase-related" evidence="6">
    <location>
        <begin position="188"/>
        <end position="345"/>
    </location>
</feature>
<keyword evidence="4 5" id="KW-0472">Membrane</keyword>
<evidence type="ECO:0000256" key="4">
    <source>
        <dbReference type="ARBA" id="ARBA00023136"/>
    </source>
</evidence>
<feature type="transmembrane region" description="Helical" evidence="5">
    <location>
        <begin position="338"/>
        <end position="358"/>
    </location>
</feature>
<dbReference type="Proteomes" id="UP000050940">
    <property type="component" value="Unassembled WGS sequence"/>
</dbReference>
<keyword evidence="2 5" id="KW-0812">Transmembrane</keyword>
<dbReference type="InterPro" id="IPR007016">
    <property type="entry name" value="O-antigen_ligase-rel_domated"/>
</dbReference>
<keyword evidence="8" id="KW-1185">Reference proteome</keyword>
<feature type="transmembrane region" description="Helical" evidence="5">
    <location>
        <begin position="203"/>
        <end position="220"/>
    </location>
</feature>
<evidence type="ECO:0000256" key="1">
    <source>
        <dbReference type="ARBA" id="ARBA00004141"/>
    </source>
</evidence>
<dbReference type="OrthoDB" id="27575at2"/>
<evidence type="ECO:0000259" key="6">
    <source>
        <dbReference type="Pfam" id="PF04932"/>
    </source>
</evidence>
<feature type="transmembrane region" description="Helical" evidence="5">
    <location>
        <begin position="74"/>
        <end position="91"/>
    </location>
</feature>
<evidence type="ECO:0000256" key="5">
    <source>
        <dbReference type="SAM" id="Phobius"/>
    </source>
</evidence>
<proteinExistence type="predicted"/>
<dbReference type="AlphaFoldDB" id="A0A0R0DQB4"/>
<dbReference type="EMBL" id="LDJP01000059">
    <property type="protein sequence ID" value="KRG84011.1"/>
    <property type="molecule type" value="Genomic_DNA"/>
</dbReference>
<feature type="transmembrane region" description="Helical" evidence="5">
    <location>
        <begin position="227"/>
        <end position="247"/>
    </location>
</feature>
<evidence type="ECO:0000256" key="3">
    <source>
        <dbReference type="ARBA" id="ARBA00022989"/>
    </source>
</evidence>
<protein>
    <submittedName>
        <fullName evidence="7">Polymerase</fullName>
    </submittedName>
</protein>
<evidence type="ECO:0000256" key="2">
    <source>
        <dbReference type="ARBA" id="ARBA00022692"/>
    </source>
</evidence>
<name>A0A0R0DQB4_9GAMM</name>
<dbReference type="GO" id="GO:0016020">
    <property type="term" value="C:membrane"/>
    <property type="evidence" value="ECO:0007669"/>
    <property type="project" value="UniProtKB-SubCell"/>
</dbReference>
<evidence type="ECO:0000313" key="7">
    <source>
        <dbReference type="EMBL" id="KRG84011.1"/>
    </source>
</evidence>
<reference evidence="7 8" key="1">
    <citation type="submission" date="2015-05" db="EMBL/GenBank/DDBJ databases">
        <title>Genome sequencing and analysis of members of genus Stenotrophomonas.</title>
        <authorList>
            <person name="Patil P.P."/>
            <person name="Midha S."/>
            <person name="Patil P.B."/>
        </authorList>
    </citation>
    <scope>NUCLEOTIDE SEQUENCE [LARGE SCALE GENOMIC DNA]</scope>
    <source>
        <strain evidence="7 8">JCM 16244</strain>
    </source>
</reference>
<feature type="transmembrane region" description="Helical" evidence="5">
    <location>
        <begin position="154"/>
        <end position="174"/>
    </location>
</feature>
<comment type="subcellular location">
    <subcellularLocation>
        <location evidence="1">Membrane</location>
        <topology evidence="1">Multi-pass membrane protein</topology>
    </subcellularLocation>
</comment>
<dbReference type="STRING" id="659018.ABB34_10360"/>
<keyword evidence="3 5" id="KW-1133">Transmembrane helix</keyword>
<dbReference type="PANTHER" id="PTHR37422:SF23">
    <property type="entry name" value="TEICHURONIC ACID BIOSYNTHESIS PROTEIN TUAE"/>
    <property type="match status" value="1"/>
</dbReference>
<feature type="transmembrane region" description="Helical" evidence="5">
    <location>
        <begin position="43"/>
        <end position="62"/>
    </location>
</feature>
<accession>A0A0R0DQB4</accession>
<comment type="caution">
    <text evidence="7">The sequence shown here is derived from an EMBL/GenBank/DDBJ whole genome shotgun (WGS) entry which is preliminary data.</text>
</comment>
<feature type="transmembrane region" description="Helical" evidence="5">
    <location>
        <begin position="20"/>
        <end position="37"/>
    </location>
</feature>